<dbReference type="SUPFAM" id="SSF54909">
    <property type="entry name" value="Dimeric alpha+beta barrel"/>
    <property type="match status" value="1"/>
</dbReference>
<gene>
    <name evidence="3" type="ORF">IPN91_14980</name>
</gene>
<dbReference type="Gene3D" id="3.30.70.1060">
    <property type="entry name" value="Dimeric alpha+beta barrel"/>
    <property type="match status" value="1"/>
</dbReference>
<dbReference type="Pfam" id="PF03795">
    <property type="entry name" value="YCII"/>
    <property type="match status" value="1"/>
</dbReference>
<protein>
    <recommendedName>
        <fullName evidence="2">YCII-related domain-containing protein</fullName>
    </recommendedName>
</protein>
<comment type="caution">
    <text evidence="3">The sequence shown here is derived from an EMBL/GenBank/DDBJ whole genome shotgun (WGS) entry which is preliminary data.</text>
</comment>
<dbReference type="Proteomes" id="UP000709959">
    <property type="component" value="Unassembled WGS sequence"/>
</dbReference>
<dbReference type="InterPro" id="IPR005545">
    <property type="entry name" value="YCII"/>
</dbReference>
<feature type="domain" description="YCII-related" evidence="2">
    <location>
        <begin position="2"/>
        <end position="86"/>
    </location>
</feature>
<organism evidence="3 4">
    <name type="scientific">Candidatus Geothrix odensensis</name>
    <dbReference type="NCBI Taxonomy" id="2954440"/>
    <lineage>
        <taxon>Bacteria</taxon>
        <taxon>Pseudomonadati</taxon>
        <taxon>Acidobacteriota</taxon>
        <taxon>Holophagae</taxon>
        <taxon>Holophagales</taxon>
        <taxon>Holophagaceae</taxon>
        <taxon>Geothrix</taxon>
    </lineage>
</organism>
<dbReference type="AlphaFoldDB" id="A0A936F4B4"/>
<comment type="similarity">
    <text evidence="1">Belongs to the YciI family.</text>
</comment>
<proteinExistence type="inferred from homology"/>
<evidence type="ECO:0000313" key="4">
    <source>
        <dbReference type="Proteomes" id="UP000709959"/>
    </source>
</evidence>
<sequence>MYAMIIVRYRRPLPEVEAVTEAHRAYLRDLQAKGVLVASGPLEPRFGGMWLVRVQDENPLADLDALMAGDPFHQHGLANYELLPWKVMQGKEGLDRI</sequence>
<reference evidence="3 4" key="1">
    <citation type="submission" date="2020-10" db="EMBL/GenBank/DDBJ databases">
        <title>Connecting structure to function with the recovery of over 1000 high-quality activated sludge metagenome-assembled genomes encoding full-length rRNA genes using long-read sequencing.</title>
        <authorList>
            <person name="Singleton C.M."/>
            <person name="Petriglieri F."/>
            <person name="Kristensen J.M."/>
            <person name="Kirkegaard R.H."/>
            <person name="Michaelsen T.Y."/>
            <person name="Andersen M.H."/>
            <person name="Karst S.M."/>
            <person name="Dueholm M.S."/>
            <person name="Nielsen P.H."/>
            <person name="Albertsen M."/>
        </authorList>
    </citation>
    <scope>NUCLEOTIDE SEQUENCE [LARGE SCALE GENOMIC DNA]</scope>
    <source>
        <strain evidence="3">OdNE_18-Q3-R46-58_MAXAC.008</strain>
    </source>
</reference>
<dbReference type="PANTHER" id="PTHR37828:SF1">
    <property type="entry name" value="YCII-RELATED DOMAIN-CONTAINING PROTEIN"/>
    <property type="match status" value="1"/>
</dbReference>
<dbReference type="InterPro" id="IPR011008">
    <property type="entry name" value="Dimeric_a/b-barrel"/>
</dbReference>
<name>A0A936F4B4_9BACT</name>
<evidence type="ECO:0000259" key="2">
    <source>
        <dbReference type="Pfam" id="PF03795"/>
    </source>
</evidence>
<evidence type="ECO:0000256" key="1">
    <source>
        <dbReference type="ARBA" id="ARBA00007689"/>
    </source>
</evidence>
<dbReference type="EMBL" id="JADKCH010000033">
    <property type="protein sequence ID" value="MBK8573884.1"/>
    <property type="molecule type" value="Genomic_DNA"/>
</dbReference>
<dbReference type="PANTHER" id="PTHR37828">
    <property type="entry name" value="GSR2449 PROTEIN"/>
    <property type="match status" value="1"/>
</dbReference>
<accession>A0A936F4B4</accession>
<evidence type="ECO:0000313" key="3">
    <source>
        <dbReference type="EMBL" id="MBK8573884.1"/>
    </source>
</evidence>